<keyword evidence="2" id="KW-0805">Transcription regulation</keyword>
<dbReference type="FunFam" id="1.10.10.10:FF:000001">
    <property type="entry name" value="LysR family transcriptional regulator"/>
    <property type="match status" value="1"/>
</dbReference>
<dbReference type="InterPro" id="IPR036390">
    <property type="entry name" value="WH_DNA-bd_sf"/>
</dbReference>
<keyword evidence="7" id="KW-1185">Reference proteome</keyword>
<protein>
    <submittedName>
        <fullName evidence="6">Transcriptional regulator, LysR family</fullName>
    </submittedName>
</protein>
<dbReference type="AlphaFoldDB" id="A7IMC0"/>
<evidence type="ECO:0000256" key="2">
    <source>
        <dbReference type="ARBA" id="ARBA00023015"/>
    </source>
</evidence>
<dbReference type="Gene3D" id="1.10.10.10">
    <property type="entry name" value="Winged helix-like DNA-binding domain superfamily/Winged helix DNA-binding domain"/>
    <property type="match status" value="1"/>
</dbReference>
<dbReference type="PANTHER" id="PTHR30419">
    <property type="entry name" value="HTH-TYPE TRANSCRIPTIONAL REGULATOR YBHD"/>
    <property type="match status" value="1"/>
</dbReference>
<dbReference type="GO" id="GO:0003677">
    <property type="term" value="F:DNA binding"/>
    <property type="evidence" value="ECO:0007669"/>
    <property type="project" value="UniProtKB-KW"/>
</dbReference>
<dbReference type="Proteomes" id="UP000002417">
    <property type="component" value="Chromosome"/>
</dbReference>
<evidence type="ECO:0000313" key="7">
    <source>
        <dbReference type="Proteomes" id="UP000002417"/>
    </source>
</evidence>
<keyword evidence="3" id="KW-0238">DNA-binding</keyword>
<name>A7IMC0_XANP2</name>
<evidence type="ECO:0000313" key="6">
    <source>
        <dbReference type="EMBL" id="ABS69163.1"/>
    </source>
</evidence>
<dbReference type="PROSITE" id="PS50931">
    <property type="entry name" value="HTH_LYSR"/>
    <property type="match status" value="1"/>
</dbReference>
<evidence type="ECO:0000256" key="1">
    <source>
        <dbReference type="ARBA" id="ARBA00009437"/>
    </source>
</evidence>
<reference evidence="6 7" key="1">
    <citation type="submission" date="2007-07" db="EMBL/GenBank/DDBJ databases">
        <title>Complete sequence of chromosome of Xanthobacter autotrophicus Py2.</title>
        <authorList>
            <consortium name="US DOE Joint Genome Institute"/>
            <person name="Copeland A."/>
            <person name="Lucas S."/>
            <person name="Lapidus A."/>
            <person name="Barry K."/>
            <person name="Glavina del Rio T."/>
            <person name="Hammon N."/>
            <person name="Israni S."/>
            <person name="Dalin E."/>
            <person name="Tice H."/>
            <person name="Pitluck S."/>
            <person name="Sims D."/>
            <person name="Brettin T."/>
            <person name="Bruce D."/>
            <person name="Detter J.C."/>
            <person name="Han C."/>
            <person name="Tapia R."/>
            <person name="Brainard J."/>
            <person name="Schmutz J."/>
            <person name="Larimer F."/>
            <person name="Land M."/>
            <person name="Hauser L."/>
            <person name="Kyrpides N."/>
            <person name="Kim E."/>
            <person name="Ensigns S.A."/>
            <person name="Richardson P."/>
        </authorList>
    </citation>
    <scope>NUCLEOTIDE SEQUENCE [LARGE SCALE GENOMIC DNA]</scope>
    <source>
        <strain evidence="7">ATCC BAA-1158 / Py2</strain>
    </source>
</reference>
<evidence type="ECO:0000256" key="3">
    <source>
        <dbReference type="ARBA" id="ARBA00023125"/>
    </source>
</evidence>
<dbReference type="PANTHER" id="PTHR30419:SF8">
    <property type="entry name" value="NITROGEN ASSIMILATION TRANSCRIPTIONAL ACTIVATOR-RELATED"/>
    <property type="match status" value="1"/>
</dbReference>
<evidence type="ECO:0000259" key="5">
    <source>
        <dbReference type="PROSITE" id="PS50931"/>
    </source>
</evidence>
<dbReference type="InterPro" id="IPR005119">
    <property type="entry name" value="LysR_subst-bd"/>
</dbReference>
<dbReference type="HOGENOM" id="CLU_039613_6_2_5"/>
<dbReference type="PhylomeDB" id="A7IMC0"/>
<feature type="domain" description="HTH lysR-type" evidence="5">
    <location>
        <begin position="27"/>
        <end position="84"/>
    </location>
</feature>
<dbReference type="InterPro" id="IPR036388">
    <property type="entry name" value="WH-like_DNA-bd_sf"/>
</dbReference>
<dbReference type="CDD" id="cd08438">
    <property type="entry name" value="PBP2_CidR"/>
    <property type="match status" value="1"/>
</dbReference>
<dbReference type="InterPro" id="IPR000847">
    <property type="entry name" value="LysR_HTH_N"/>
</dbReference>
<dbReference type="EMBL" id="CP000781">
    <property type="protein sequence ID" value="ABS69163.1"/>
    <property type="molecule type" value="Genomic_DNA"/>
</dbReference>
<comment type="similarity">
    <text evidence="1">Belongs to the LysR transcriptional regulatory family.</text>
</comment>
<gene>
    <name evidence="6" type="ordered locus">Xaut_3939</name>
</gene>
<dbReference type="STRING" id="78245.Xaut_3939"/>
<keyword evidence="4" id="KW-0804">Transcription</keyword>
<sequence length="320" mass="34963">MPPSLGEGGIRAVRDCSLLQYDTGLAMEFRPLRSFVEVVRQGGFSQAAKAVLTSQSAVSKAVKQLEAEVGVPLLDRMGHRSVLTPAGEVVYRRAVKLLADRADLLAELDEIRGLRRGVLRLGLLPACSSVPFTPLLALYRQRFPEIEVRLVERDSAQLEDDLRTGDIDIAGSLLPISPEFDFEPLCREPLVAVLPSGHPLATQAEIRLADLRDTPFIMLESGLALHRIVLDASRRAGFLPAIAARSSQIDFTMELAAAGLGVAFLPRMIAAQRHDAAVCQVRLAEPDLEWSMAMAWRRGAYLSDAASAWLALVRERHGEA</sequence>
<dbReference type="Pfam" id="PF03466">
    <property type="entry name" value="LysR_substrate"/>
    <property type="match status" value="1"/>
</dbReference>
<dbReference type="KEGG" id="xau:Xaut_3939"/>
<dbReference type="SUPFAM" id="SSF46785">
    <property type="entry name" value="Winged helix' DNA-binding domain"/>
    <property type="match status" value="1"/>
</dbReference>
<dbReference type="GO" id="GO:0003700">
    <property type="term" value="F:DNA-binding transcription factor activity"/>
    <property type="evidence" value="ECO:0007669"/>
    <property type="project" value="InterPro"/>
</dbReference>
<dbReference type="SUPFAM" id="SSF53850">
    <property type="entry name" value="Periplasmic binding protein-like II"/>
    <property type="match status" value="1"/>
</dbReference>
<dbReference type="Gene3D" id="3.40.190.290">
    <property type="match status" value="1"/>
</dbReference>
<dbReference type="InterPro" id="IPR050950">
    <property type="entry name" value="HTH-type_LysR_regulators"/>
</dbReference>
<evidence type="ECO:0000256" key="4">
    <source>
        <dbReference type="ARBA" id="ARBA00023163"/>
    </source>
</evidence>
<dbReference type="eggNOG" id="COG0583">
    <property type="taxonomic scope" value="Bacteria"/>
</dbReference>
<organism evidence="6 7">
    <name type="scientific">Xanthobacter autotrophicus (strain ATCC BAA-1158 / Py2)</name>
    <dbReference type="NCBI Taxonomy" id="78245"/>
    <lineage>
        <taxon>Bacteria</taxon>
        <taxon>Pseudomonadati</taxon>
        <taxon>Pseudomonadota</taxon>
        <taxon>Alphaproteobacteria</taxon>
        <taxon>Hyphomicrobiales</taxon>
        <taxon>Xanthobacteraceae</taxon>
        <taxon>Xanthobacter</taxon>
    </lineage>
</organism>
<dbReference type="Pfam" id="PF00126">
    <property type="entry name" value="HTH_1"/>
    <property type="match status" value="1"/>
</dbReference>
<proteinExistence type="inferred from homology"/>
<accession>A7IMC0</accession>
<dbReference type="PRINTS" id="PR00039">
    <property type="entry name" value="HTHLYSR"/>
</dbReference>
<dbReference type="GO" id="GO:0005829">
    <property type="term" value="C:cytosol"/>
    <property type="evidence" value="ECO:0007669"/>
    <property type="project" value="TreeGrafter"/>
</dbReference>